<evidence type="ECO:0000313" key="2">
    <source>
        <dbReference type="Proteomes" id="UP001148629"/>
    </source>
</evidence>
<keyword evidence="2" id="KW-1185">Reference proteome</keyword>
<sequence length="1382" mass="155640">MARSKFPRLRRLAQYSRHYGGRDREVETGRVELISLRPPPVAQNQSLSSTPGSSISQISTLDFLGRLSEDFGIKQLYQNLRDQLEGELKELDEADVVRWGEERQNFQDIIEHYANCLPHANNISYDIKRHRNKKIVLIASKHSGALAIIRRIGFHGIEVVEGFNGHYAKGRLSSPAEYAEAEFEGATSLGSRLRIYGRLREASTTIGGVILVNETPYWLTTGYAFSGGDIDPGIEAEDKGKKKSRSPWKSLPGRVVAHRYPQAVTTRSRMDFVTRALHSTEATDWALVELPSDFLPPNIVLEEKRDFLKQSSWAIEDGAGKLLIEKTVSEADLEKLRKKDRRVECFIFVSASTFVPGLIAPGRSTVVLDGAAFSVLRVDMDSELDYGDSGSWVLVGNGVCGVIIAGSSRVPGQKGSLPAAYMIPIVDIFDNISTTLSVKVSLPTLVDYRIDCLKARRQANGWISGVMPFSQMNLELLLAQKKERALGYPGTESLKLHMGFNSALINHLCFVKPTRLLRSSLRVIGLHHETIHRLILLGEICPLRGNLRSRMRLWVNDYRKSRLRNPRSLACIAIMEICGDTEGGENLFFLILFMWKTFGLKDRDRWIDWLVQLLSSLFAIMDVPKMHTPSTAQLWIFVRCVISAFKDEELTHLDLATDHSLNVSKPSIVPWLELSVASTSSESELEHSIHRTSSEPELEHSVHKPSIKPGPEHSAPRDSTEPESEHSAPRESTEPESEHSAPSTSSEPEPEHPMPSTLSEPKSKHTVYRPLSEPELEHSVNSPLGKSDSRGSNPVVDSALRVLVMLWNILQGDKSQIVVYGGQDASWVALYATALGLDVQHRKEYWRHPIDLHHAGPTRYYTYGHGTESALSDVIVYDTNLAAGAEISKLPRRERTALRQPGEHSPWSIDQQRTSSVAVGTLAVKTSTPLGAARFSTQRLLPLRTLYAFPIEMPLKSKHLLQYFSEVALAPGRLPRNSISDSIASAINDPCGLRNVLMIAAFRHAWKFSHLGTFEQTFLYHKFQTIRLVNAQLRPSQFITFCADHITTLCFAECTLGNFDAAETHLKGMMLYMETRDSEPKDQRQVVTHELCDRYFILAYNMTQCLKSRLDDYLASPAGARYRCRSHLSSQDLERLVPEWHSYEANGAGLCLDAMSVFPSFFGSSAVHEKLNLVDASRIITCVKDITRIFDMRNSFQRVNSYDTSPYELWDQGDPSRLFTAVVEAHIESCSPMPEPFDGSSIQSSWIGISVATGMYLNSILGVWNHGQPEDDQLLYYILRYSHRDLTRHLSESMSYSSVPHDLWFWKLFVTAFHLAYARINRYNAWMDNVSSDLTGLIRVWAEETSTRSWQDARNKLARIVWPANFDKEGLAESIWDKALEL</sequence>
<accession>A0ACC1SKR1</accession>
<name>A0ACC1SKR1_9HYPO</name>
<organism evidence="1 2">
    <name type="scientific">Fusarium decemcellulare</name>
    <dbReference type="NCBI Taxonomy" id="57161"/>
    <lineage>
        <taxon>Eukaryota</taxon>
        <taxon>Fungi</taxon>
        <taxon>Dikarya</taxon>
        <taxon>Ascomycota</taxon>
        <taxon>Pezizomycotina</taxon>
        <taxon>Sordariomycetes</taxon>
        <taxon>Hypocreomycetidae</taxon>
        <taxon>Hypocreales</taxon>
        <taxon>Nectriaceae</taxon>
        <taxon>Fusarium</taxon>
        <taxon>Fusarium decemcellulare species complex</taxon>
    </lineage>
</organism>
<gene>
    <name evidence="1" type="ORF">NM208_g4458</name>
</gene>
<dbReference type="EMBL" id="JANRMS010000333">
    <property type="protein sequence ID" value="KAJ3541756.1"/>
    <property type="molecule type" value="Genomic_DNA"/>
</dbReference>
<reference evidence="1" key="1">
    <citation type="submission" date="2022-08" db="EMBL/GenBank/DDBJ databases">
        <title>Genome Sequence of Fusarium decemcellulare.</title>
        <authorList>
            <person name="Buettner E."/>
        </authorList>
    </citation>
    <scope>NUCLEOTIDE SEQUENCE</scope>
    <source>
        <strain evidence="1">Babe19</strain>
    </source>
</reference>
<dbReference type="Proteomes" id="UP001148629">
    <property type="component" value="Unassembled WGS sequence"/>
</dbReference>
<evidence type="ECO:0000313" key="1">
    <source>
        <dbReference type="EMBL" id="KAJ3541756.1"/>
    </source>
</evidence>
<protein>
    <submittedName>
        <fullName evidence="1">Uncharacterized protein</fullName>
    </submittedName>
</protein>
<comment type="caution">
    <text evidence="1">The sequence shown here is derived from an EMBL/GenBank/DDBJ whole genome shotgun (WGS) entry which is preliminary data.</text>
</comment>
<proteinExistence type="predicted"/>